<dbReference type="InterPro" id="IPR011011">
    <property type="entry name" value="Znf_FYVE_PHD"/>
</dbReference>
<dbReference type="Pfam" id="PF00628">
    <property type="entry name" value="PHD"/>
    <property type="match status" value="1"/>
</dbReference>
<feature type="compositionally biased region" description="Basic and acidic residues" evidence="4">
    <location>
        <begin position="67"/>
        <end position="81"/>
    </location>
</feature>
<dbReference type="Gene3D" id="3.30.40.10">
    <property type="entry name" value="Zinc/RING finger domain, C3HC4 (zinc finger)"/>
    <property type="match status" value="1"/>
</dbReference>
<dbReference type="InterPro" id="IPR019787">
    <property type="entry name" value="Znf_PHD-finger"/>
</dbReference>
<dbReference type="CDD" id="cd15489">
    <property type="entry name" value="PHD_SF"/>
    <property type="match status" value="1"/>
</dbReference>
<dbReference type="GO" id="GO:0008270">
    <property type="term" value="F:zinc ion binding"/>
    <property type="evidence" value="ECO:0007669"/>
    <property type="project" value="UniProtKB-KW"/>
</dbReference>
<protein>
    <recommendedName>
        <fullName evidence="5">PHD-type domain-containing protein</fullName>
    </recommendedName>
</protein>
<dbReference type="AlphaFoldDB" id="A0A0P4WGW0"/>
<feature type="region of interest" description="Disordered" evidence="4">
    <location>
        <begin position="63"/>
        <end position="137"/>
    </location>
</feature>
<name>A0A0P4WGW0_SCYOL</name>
<keyword evidence="1" id="KW-0479">Metal-binding</keyword>
<evidence type="ECO:0000256" key="4">
    <source>
        <dbReference type="SAM" id="MobiDB-lite"/>
    </source>
</evidence>
<feature type="compositionally biased region" description="Basic residues" evidence="4">
    <location>
        <begin position="123"/>
        <end position="137"/>
    </location>
</feature>
<keyword evidence="2" id="KW-0863">Zinc-finger</keyword>
<feature type="domain" description="PHD-type" evidence="5">
    <location>
        <begin position="6"/>
        <end position="37"/>
    </location>
</feature>
<keyword evidence="3" id="KW-0862">Zinc</keyword>
<evidence type="ECO:0000256" key="3">
    <source>
        <dbReference type="ARBA" id="ARBA00022833"/>
    </source>
</evidence>
<evidence type="ECO:0000256" key="1">
    <source>
        <dbReference type="ARBA" id="ARBA00022723"/>
    </source>
</evidence>
<dbReference type="EMBL" id="GDRN01001492">
    <property type="protein sequence ID" value="JAI68006.1"/>
    <property type="molecule type" value="Transcribed_RNA"/>
</dbReference>
<sequence length="137" mass="15848">MLNSDCTVCNRGCTRSKAMTCETCGNWYHAACVSHREALMKLLWSEHFIFIQALYGRIMRRNAGRHNGKEEKAGRSTENRKDRKRTRKPAQAWTTRARRKEATPHQQDPGLDLKSRTGVRGVTAKHRKQRPKGKRVM</sequence>
<proteinExistence type="predicted"/>
<dbReference type="InterPro" id="IPR013083">
    <property type="entry name" value="Znf_RING/FYVE/PHD"/>
</dbReference>
<reference evidence="6" key="1">
    <citation type="submission" date="2015-09" db="EMBL/GenBank/DDBJ databases">
        <title>Scylla olivacea transcriptome.</title>
        <authorList>
            <person name="Ikhwanuddin M."/>
        </authorList>
    </citation>
    <scope>NUCLEOTIDE SEQUENCE</scope>
</reference>
<evidence type="ECO:0000313" key="6">
    <source>
        <dbReference type="EMBL" id="JAI68006.1"/>
    </source>
</evidence>
<dbReference type="SUPFAM" id="SSF57903">
    <property type="entry name" value="FYVE/PHD zinc finger"/>
    <property type="match status" value="1"/>
</dbReference>
<organism evidence="6">
    <name type="scientific">Scylla olivacea</name>
    <name type="common">Orange mud crab</name>
    <name type="synonym">Cancer olivacea</name>
    <dbReference type="NCBI Taxonomy" id="85551"/>
    <lineage>
        <taxon>Eukaryota</taxon>
        <taxon>Metazoa</taxon>
        <taxon>Ecdysozoa</taxon>
        <taxon>Arthropoda</taxon>
        <taxon>Crustacea</taxon>
        <taxon>Multicrustacea</taxon>
        <taxon>Malacostraca</taxon>
        <taxon>Eumalacostraca</taxon>
        <taxon>Eucarida</taxon>
        <taxon>Decapoda</taxon>
        <taxon>Pleocyemata</taxon>
        <taxon>Brachyura</taxon>
        <taxon>Eubrachyura</taxon>
        <taxon>Portunoidea</taxon>
        <taxon>Portunidae</taxon>
        <taxon>Portuninae</taxon>
        <taxon>Scylla</taxon>
    </lineage>
</organism>
<accession>A0A0P4WGW0</accession>
<evidence type="ECO:0000256" key="2">
    <source>
        <dbReference type="ARBA" id="ARBA00022771"/>
    </source>
</evidence>
<evidence type="ECO:0000259" key="5">
    <source>
        <dbReference type="Pfam" id="PF00628"/>
    </source>
</evidence>